<evidence type="ECO:0000313" key="2">
    <source>
        <dbReference type="EMBL" id="ABZ71132.1"/>
    </source>
</evidence>
<feature type="domain" description="Methyltransferase type 11" evidence="1">
    <location>
        <begin position="48"/>
        <end position="144"/>
    </location>
</feature>
<dbReference type="EMBL" id="CP000927">
    <property type="protein sequence ID" value="ABZ71132.1"/>
    <property type="molecule type" value="Genomic_DNA"/>
</dbReference>
<reference evidence="2" key="1">
    <citation type="submission" date="2008-01" db="EMBL/GenBank/DDBJ databases">
        <title>Complete sequence of chromosome of Caulobacter sp. K31.</title>
        <authorList>
            <consortium name="US DOE Joint Genome Institute"/>
            <person name="Copeland A."/>
            <person name="Lucas S."/>
            <person name="Lapidus A."/>
            <person name="Barry K."/>
            <person name="Glavina del Rio T."/>
            <person name="Dalin E."/>
            <person name="Tice H."/>
            <person name="Pitluck S."/>
            <person name="Bruce D."/>
            <person name="Goodwin L."/>
            <person name="Thompson L.S."/>
            <person name="Brettin T."/>
            <person name="Detter J.C."/>
            <person name="Han C."/>
            <person name="Schmutz J."/>
            <person name="Larimer F."/>
            <person name="Land M."/>
            <person name="Hauser L."/>
            <person name="Kyrpides N."/>
            <person name="Kim E."/>
            <person name="Stephens C."/>
            <person name="Richardson P."/>
        </authorList>
    </citation>
    <scope>NUCLEOTIDE SEQUENCE [LARGE SCALE GENOMIC DNA]</scope>
    <source>
        <strain evidence="2">K31</strain>
    </source>
</reference>
<evidence type="ECO:0000259" key="1">
    <source>
        <dbReference type="Pfam" id="PF08241"/>
    </source>
</evidence>
<dbReference type="GO" id="GO:0008757">
    <property type="term" value="F:S-adenosylmethionine-dependent methyltransferase activity"/>
    <property type="evidence" value="ECO:0007669"/>
    <property type="project" value="InterPro"/>
</dbReference>
<dbReference type="GO" id="GO:0032259">
    <property type="term" value="P:methylation"/>
    <property type="evidence" value="ECO:0007669"/>
    <property type="project" value="UniProtKB-KW"/>
</dbReference>
<dbReference type="InterPro" id="IPR029063">
    <property type="entry name" value="SAM-dependent_MTases_sf"/>
</dbReference>
<dbReference type="Gene3D" id="3.40.50.150">
    <property type="entry name" value="Vaccinia Virus protein VP39"/>
    <property type="match status" value="1"/>
</dbReference>
<dbReference type="STRING" id="366602.Caul_2004"/>
<dbReference type="InterPro" id="IPR050508">
    <property type="entry name" value="Methyltransf_Superfamily"/>
</dbReference>
<sequence>MNESLTDIIAAYDRDAAALSALYEQVSSDTLLGPHADLLAGASGRLALDVGAGSGRDGAYLSDLGYEVVAAEPAPGMRAAGARLHPGLRWIDDRLPDLAAVHRLGLSFDLVLLSAVWMHVRPTDRARAFRKLVTLLKPGGLMILTLRHGPSPPDRPMHAVSLGEIEHLAREHGLLVARAVVRPDQQGREEVTWTHVCLTDPPSFQWTPMLAFRSWRGVCDEREASGLSGDLQTRSG</sequence>
<dbReference type="PANTHER" id="PTHR42912">
    <property type="entry name" value="METHYLTRANSFERASE"/>
    <property type="match status" value="1"/>
</dbReference>
<dbReference type="KEGG" id="cak:Caul_2004"/>
<protein>
    <submittedName>
        <fullName evidence="2">Methyltransferase type 11</fullName>
    </submittedName>
</protein>
<organism evidence="2">
    <name type="scientific">Caulobacter sp. (strain K31)</name>
    <dbReference type="NCBI Taxonomy" id="366602"/>
    <lineage>
        <taxon>Bacteria</taxon>
        <taxon>Pseudomonadati</taxon>
        <taxon>Pseudomonadota</taxon>
        <taxon>Alphaproteobacteria</taxon>
        <taxon>Caulobacterales</taxon>
        <taxon>Caulobacteraceae</taxon>
        <taxon>Caulobacter</taxon>
    </lineage>
</organism>
<keyword evidence="2" id="KW-0808">Transferase</keyword>
<dbReference type="Pfam" id="PF08241">
    <property type="entry name" value="Methyltransf_11"/>
    <property type="match status" value="1"/>
</dbReference>
<keyword evidence="2" id="KW-0489">Methyltransferase</keyword>
<dbReference type="OrthoDB" id="7348755at2"/>
<dbReference type="HOGENOM" id="CLU_092062_0_0_5"/>
<accession>B0T6R7</accession>
<gene>
    <name evidence="2" type="ordered locus">Caul_2004</name>
</gene>
<dbReference type="SUPFAM" id="SSF53335">
    <property type="entry name" value="S-adenosyl-L-methionine-dependent methyltransferases"/>
    <property type="match status" value="1"/>
</dbReference>
<dbReference type="CDD" id="cd02440">
    <property type="entry name" value="AdoMet_MTases"/>
    <property type="match status" value="1"/>
</dbReference>
<dbReference type="AlphaFoldDB" id="B0T6R7"/>
<dbReference type="eggNOG" id="COG2226">
    <property type="taxonomic scope" value="Bacteria"/>
</dbReference>
<proteinExistence type="predicted"/>
<name>B0T6R7_CAUSK</name>
<dbReference type="InterPro" id="IPR013216">
    <property type="entry name" value="Methyltransf_11"/>
</dbReference>